<organism evidence="2 3">
    <name type="scientific">Mesobacillus stamsii</name>
    <dbReference type="NCBI Taxonomy" id="225347"/>
    <lineage>
        <taxon>Bacteria</taxon>
        <taxon>Bacillati</taxon>
        <taxon>Bacillota</taxon>
        <taxon>Bacilli</taxon>
        <taxon>Bacillales</taxon>
        <taxon>Bacillaceae</taxon>
        <taxon>Mesobacillus</taxon>
    </lineage>
</organism>
<feature type="domain" description="Resolvase/invertase-type recombinase catalytic" evidence="1">
    <location>
        <begin position="1"/>
        <end position="36"/>
    </location>
</feature>
<name>A0ABU0FZZ5_9BACI</name>
<dbReference type="InterPro" id="IPR036162">
    <property type="entry name" value="Resolvase-like_N_sf"/>
</dbReference>
<protein>
    <submittedName>
        <fullName evidence="2">DNA invertase Pin-like site-specific DNA recombinase</fullName>
    </submittedName>
</protein>
<evidence type="ECO:0000313" key="3">
    <source>
        <dbReference type="Proteomes" id="UP001242313"/>
    </source>
</evidence>
<evidence type="ECO:0000259" key="1">
    <source>
        <dbReference type="PROSITE" id="PS51736"/>
    </source>
</evidence>
<sequence>MFNKIIIEVYTSIAEQERLNIKQRQKEGIAVAKAKGGPADKPHLS</sequence>
<evidence type="ECO:0000313" key="2">
    <source>
        <dbReference type="EMBL" id="MDQ0414897.1"/>
    </source>
</evidence>
<gene>
    <name evidence="2" type="ORF">J2S25_003107</name>
</gene>
<dbReference type="Proteomes" id="UP001242313">
    <property type="component" value="Unassembled WGS sequence"/>
</dbReference>
<dbReference type="PROSITE" id="PS51736">
    <property type="entry name" value="RECOMBINASES_3"/>
    <property type="match status" value="1"/>
</dbReference>
<reference evidence="2 3" key="1">
    <citation type="submission" date="2023-07" db="EMBL/GenBank/DDBJ databases">
        <title>Genomic Encyclopedia of Type Strains, Phase IV (KMG-IV): sequencing the most valuable type-strain genomes for metagenomic binning, comparative biology and taxonomic classification.</title>
        <authorList>
            <person name="Goeker M."/>
        </authorList>
    </citation>
    <scope>NUCLEOTIDE SEQUENCE [LARGE SCALE GENOMIC DNA]</scope>
    <source>
        <strain evidence="2 3">DSM 19598</strain>
    </source>
</reference>
<proteinExistence type="predicted"/>
<dbReference type="InterPro" id="IPR006119">
    <property type="entry name" value="Resolv_N"/>
</dbReference>
<comment type="caution">
    <text evidence="2">The sequence shown here is derived from an EMBL/GenBank/DDBJ whole genome shotgun (WGS) entry which is preliminary data.</text>
</comment>
<dbReference type="EMBL" id="JAUSUN010000022">
    <property type="protein sequence ID" value="MDQ0414897.1"/>
    <property type="molecule type" value="Genomic_DNA"/>
</dbReference>
<dbReference type="Pfam" id="PF00239">
    <property type="entry name" value="Resolvase"/>
    <property type="match status" value="1"/>
</dbReference>
<accession>A0ABU0FZZ5</accession>
<keyword evidence="3" id="KW-1185">Reference proteome</keyword>
<dbReference type="SUPFAM" id="SSF53041">
    <property type="entry name" value="Resolvase-like"/>
    <property type="match status" value="1"/>
</dbReference>